<dbReference type="Proteomes" id="UP000325811">
    <property type="component" value="Chromosome I"/>
</dbReference>
<accession>A0A5Q4Z7C1</accession>
<evidence type="ECO:0000256" key="1">
    <source>
        <dbReference type="SAM" id="MobiDB-lite"/>
    </source>
</evidence>
<organism evidence="2 3">
    <name type="scientific">Paraburkholderia dioscoreae</name>
    <dbReference type="NCBI Taxonomy" id="2604047"/>
    <lineage>
        <taxon>Bacteria</taxon>
        <taxon>Pseudomonadati</taxon>
        <taxon>Pseudomonadota</taxon>
        <taxon>Betaproteobacteria</taxon>
        <taxon>Burkholderiales</taxon>
        <taxon>Burkholderiaceae</taxon>
        <taxon>Paraburkholderia</taxon>
    </lineage>
</organism>
<dbReference type="EMBL" id="LR699553">
    <property type="protein sequence ID" value="VVD29455.1"/>
    <property type="molecule type" value="Genomic_DNA"/>
</dbReference>
<feature type="region of interest" description="Disordered" evidence="1">
    <location>
        <begin position="1"/>
        <end position="44"/>
    </location>
</feature>
<feature type="compositionally biased region" description="Basic and acidic residues" evidence="1">
    <location>
        <begin position="1"/>
        <end position="11"/>
    </location>
</feature>
<name>A0A5Q4Z7C1_9BURK</name>
<sequence>MSGLHRTDPRSSKAVAVAMPQFSNSAAQRGSGSKEKGALNNAPFERSRYEIAATLLKP</sequence>
<reference evidence="2 3" key="1">
    <citation type="submission" date="2019-08" db="EMBL/GenBank/DDBJ databases">
        <authorList>
            <person name="Herpell B J."/>
        </authorList>
    </citation>
    <scope>NUCLEOTIDE SEQUENCE [LARGE SCALE GENOMIC DNA]</scope>
    <source>
        <strain evidence="3">Msb3</strain>
    </source>
</reference>
<feature type="compositionally biased region" description="Polar residues" evidence="1">
    <location>
        <begin position="21"/>
        <end position="31"/>
    </location>
</feature>
<dbReference type="AlphaFoldDB" id="A0A5Q4Z7C1"/>
<evidence type="ECO:0000313" key="3">
    <source>
        <dbReference type="Proteomes" id="UP000325811"/>
    </source>
</evidence>
<proteinExistence type="predicted"/>
<keyword evidence="3" id="KW-1185">Reference proteome</keyword>
<dbReference type="KEGG" id="pdio:PDMSB3_2999"/>
<gene>
    <name evidence="2" type="ORF">PDMSB3_2999</name>
</gene>
<evidence type="ECO:0000313" key="2">
    <source>
        <dbReference type="EMBL" id="VVD29455.1"/>
    </source>
</evidence>
<protein>
    <submittedName>
        <fullName evidence="2">Uncharacterized protein</fullName>
    </submittedName>
</protein>